<dbReference type="eggNOG" id="COG3850">
    <property type="taxonomic scope" value="Bacteria"/>
</dbReference>
<dbReference type="InterPro" id="IPR036890">
    <property type="entry name" value="HATPase_C_sf"/>
</dbReference>
<evidence type="ECO:0000259" key="11">
    <source>
        <dbReference type="SMART" id="SM00065"/>
    </source>
</evidence>
<evidence type="ECO:0000256" key="9">
    <source>
        <dbReference type="ARBA" id="ARBA00023004"/>
    </source>
</evidence>
<keyword evidence="10" id="KW-0902">Two-component regulatory system</keyword>
<dbReference type="InterPro" id="IPR050482">
    <property type="entry name" value="Sensor_HK_TwoCompSys"/>
</dbReference>
<comment type="cofactor">
    <cofactor evidence="1">
        <name>Mg(2+)</name>
        <dbReference type="ChEBI" id="CHEBI:18420"/>
    </cofactor>
</comment>
<organism evidence="13 14">
    <name type="scientific">Gordonia neofelifaecis NRRL B-59395</name>
    <dbReference type="NCBI Taxonomy" id="644548"/>
    <lineage>
        <taxon>Bacteria</taxon>
        <taxon>Bacillati</taxon>
        <taxon>Actinomycetota</taxon>
        <taxon>Actinomycetes</taxon>
        <taxon>Mycobacteriales</taxon>
        <taxon>Gordoniaceae</taxon>
        <taxon>Gordonia</taxon>
    </lineage>
</organism>
<dbReference type="PANTHER" id="PTHR24421">
    <property type="entry name" value="NITRATE/NITRITE SENSOR PROTEIN NARX-RELATED"/>
    <property type="match status" value="1"/>
</dbReference>
<dbReference type="GO" id="GO:0070025">
    <property type="term" value="F:carbon monoxide binding"/>
    <property type="evidence" value="ECO:0007669"/>
    <property type="project" value="UniProtKB-ARBA"/>
</dbReference>
<evidence type="ECO:0000256" key="5">
    <source>
        <dbReference type="ARBA" id="ARBA00022679"/>
    </source>
</evidence>
<dbReference type="GO" id="GO:0019825">
    <property type="term" value="F:oxygen binding"/>
    <property type="evidence" value="ECO:0007669"/>
    <property type="project" value="UniProtKB-ARBA"/>
</dbReference>
<dbReference type="GO" id="GO:0000155">
    <property type="term" value="F:phosphorelay sensor kinase activity"/>
    <property type="evidence" value="ECO:0007669"/>
    <property type="project" value="InterPro"/>
</dbReference>
<dbReference type="GO" id="GO:0070483">
    <property type="term" value="P:detection of hypoxia"/>
    <property type="evidence" value="ECO:0007669"/>
    <property type="project" value="UniProtKB-ARBA"/>
</dbReference>
<dbReference type="GO" id="GO:0019826">
    <property type="term" value="F:oxygen sensor activity"/>
    <property type="evidence" value="ECO:0007669"/>
    <property type="project" value="UniProtKB-ARBA"/>
</dbReference>
<dbReference type="GO" id="GO:0005524">
    <property type="term" value="F:ATP binding"/>
    <property type="evidence" value="ECO:0007669"/>
    <property type="project" value="UniProtKB-ARBA"/>
</dbReference>
<keyword evidence="6" id="KW-0479">Metal-binding</keyword>
<dbReference type="Pfam" id="PF13185">
    <property type="entry name" value="GAF_2"/>
    <property type="match status" value="1"/>
</dbReference>
<dbReference type="GO" id="GO:0000287">
    <property type="term" value="F:magnesium ion binding"/>
    <property type="evidence" value="ECO:0007669"/>
    <property type="project" value="UniProtKB-ARBA"/>
</dbReference>
<dbReference type="SUPFAM" id="SSF55874">
    <property type="entry name" value="ATPase domain of HSP90 chaperone/DNA topoisomerase II/histidine kinase"/>
    <property type="match status" value="1"/>
</dbReference>
<dbReference type="FunFam" id="3.30.450.40:FF:000052">
    <property type="entry name" value="Oxygen sensor histidine kinase response regulator DevS/DosS"/>
    <property type="match status" value="1"/>
</dbReference>
<dbReference type="InterPro" id="IPR003018">
    <property type="entry name" value="GAF"/>
</dbReference>
<accession>F1YPP7</accession>
<evidence type="ECO:0000256" key="2">
    <source>
        <dbReference type="ARBA" id="ARBA00001971"/>
    </source>
</evidence>
<evidence type="ECO:0000313" key="14">
    <source>
        <dbReference type="Proteomes" id="UP000035065"/>
    </source>
</evidence>
<feature type="domain" description="Histidine kinase/HSP90-like ATPase" evidence="12">
    <location>
        <begin position="487"/>
        <end position="576"/>
    </location>
</feature>
<comment type="caution">
    <text evidence="13">The sequence shown here is derived from an EMBL/GenBank/DDBJ whole genome shotgun (WGS) entry which is preliminary data.</text>
</comment>
<dbReference type="Gene3D" id="3.30.565.10">
    <property type="entry name" value="Histidine kinase-like ATPase, C-terminal domain"/>
    <property type="match status" value="1"/>
</dbReference>
<keyword evidence="4" id="KW-0597">Phosphoprotein</keyword>
<gene>
    <name evidence="13" type="ORF">SCNU_19522</name>
</gene>
<sequence>MAAEEENARERSREFRSALSQMRLSELVDELQERLTQITDFPRRMAALMEAMLAVTTGLRLEDTLQSVVGAAARLVDAEYGALGVRGEDHHLSAFVNQGIDEDTVALLGPPPTGRGVLGVLIDEPKVLRLDDLSRHPDSVGFPPHHPPMTTFLGAPIRVRDKVFGNLYLTEKRGGGPFTDDDEVIIVALASIAGIAIDNARLYEQSQLQLGWIEATRDVRTELLSGAENRDVLRMLARKALTLTDADLVFVAQPDDPEHPADMVRELIVTVAEGRSSGDEEGATIPVAGSTSGAAFTRREPIRRDRLEYTRIDDIGTRYGPVLAAPLRAADTTSGVLVILRNVGRPQFSDHLLELCAGFADQAALALELAARTTQARQVEMLADRERIANDLHDHVIQRIFAEGMALQATLQRTASADVRARLTRSVDNLQDVVQEIRSTIFDLHSDDTATTRLRQRIHDVVDEQVGDAPLETHIRLSGPLSVVAPDVAEQLVAVLREAVSNVVRHAHACTMTVAVSVGDEITLEVVDDGVGLPDDITPSGLASMRRRAESLSGELSLTPADDARGLVVRWSVPLD</sequence>
<keyword evidence="8" id="KW-0460">Magnesium</keyword>
<dbReference type="GO" id="GO:0070026">
    <property type="term" value="F:nitric oxide binding"/>
    <property type="evidence" value="ECO:0007669"/>
    <property type="project" value="UniProtKB-ARBA"/>
</dbReference>
<dbReference type="InterPro" id="IPR011712">
    <property type="entry name" value="Sig_transdc_His_kin_sub3_dim/P"/>
</dbReference>
<dbReference type="InterPro" id="IPR029016">
    <property type="entry name" value="GAF-like_dom_sf"/>
</dbReference>
<keyword evidence="7 13" id="KW-0418">Kinase</keyword>
<dbReference type="SUPFAM" id="SSF55781">
    <property type="entry name" value="GAF domain-like"/>
    <property type="match status" value="2"/>
</dbReference>
<dbReference type="Proteomes" id="UP000035065">
    <property type="component" value="Unassembled WGS sequence"/>
</dbReference>
<dbReference type="Pfam" id="PF02518">
    <property type="entry name" value="HATPase_c"/>
    <property type="match status" value="1"/>
</dbReference>
<protein>
    <submittedName>
        <fullName evidence="13">Sensor kinase, two-component system</fullName>
    </submittedName>
</protein>
<evidence type="ECO:0000313" key="13">
    <source>
        <dbReference type="EMBL" id="EGD53326.1"/>
    </source>
</evidence>
<keyword evidence="3" id="KW-0963">Cytoplasm</keyword>
<dbReference type="Gene3D" id="3.30.450.40">
    <property type="match status" value="2"/>
</dbReference>
<dbReference type="SMART" id="SM00065">
    <property type="entry name" value="GAF"/>
    <property type="match status" value="2"/>
</dbReference>
<dbReference type="SMART" id="SM00387">
    <property type="entry name" value="HATPase_c"/>
    <property type="match status" value="1"/>
</dbReference>
<evidence type="ECO:0000256" key="7">
    <source>
        <dbReference type="ARBA" id="ARBA00022777"/>
    </source>
</evidence>
<feature type="domain" description="GAF" evidence="11">
    <location>
        <begin position="228"/>
        <end position="377"/>
    </location>
</feature>
<dbReference type="InterPro" id="IPR003594">
    <property type="entry name" value="HATPase_dom"/>
</dbReference>
<keyword evidence="14" id="KW-1185">Reference proteome</keyword>
<evidence type="ECO:0000256" key="6">
    <source>
        <dbReference type="ARBA" id="ARBA00022723"/>
    </source>
</evidence>
<evidence type="ECO:0000259" key="12">
    <source>
        <dbReference type="SMART" id="SM00387"/>
    </source>
</evidence>
<dbReference type="GO" id="GO:0016020">
    <property type="term" value="C:membrane"/>
    <property type="evidence" value="ECO:0007669"/>
    <property type="project" value="InterPro"/>
</dbReference>
<evidence type="ECO:0000256" key="4">
    <source>
        <dbReference type="ARBA" id="ARBA00022553"/>
    </source>
</evidence>
<dbReference type="AlphaFoldDB" id="F1YPP7"/>
<evidence type="ECO:0000256" key="8">
    <source>
        <dbReference type="ARBA" id="ARBA00022842"/>
    </source>
</evidence>
<dbReference type="GO" id="GO:0020037">
    <property type="term" value="F:heme binding"/>
    <property type="evidence" value="ECO:0007669"/>
    <property type="project" value="UniProtKB-ARBA"/>
</dbReference>
<reference evidence="13 14" key="1">
    <citation type="journal article" date="2011" name="J. Bacteriol.">
        <title>Draft Genome Sequence of Gordonia neofelifaecis NRRL B-59395, a Cholesterol-Degrading Actinomycete.</title>
        <authorList>
            <person name="Ge F."/>
            <person name="Li W."/>
            <person name="Chen G."/>
            <person name="Liu Y."/>
            <person name="Zhang G."/>
            <person name="Yong B."/>
            <person name="Wang Q."/>
            <person name="Wang N."/>
            <person name="Huang Z."/>
            <person name="Li W."/>
            <person name="Wang J."/>
            <person name="Wu C."/>
            <person name="Xie Q."/>
            <person name="Liu G."/>
        </authorList>
    </citation>
    <scope>NUCLEOTIDE SEQUENCE [LARGE SCALE GENOMIC DNA]</scope>
    <source>
        <strain evidence="13 14">NRRL B-59395</strain>
    </source>
</reference>
<dbReference type="Pfam" id="PF07730">
    <property type="entry name" value="HisKA_3"/>
    <property type="match status" value="1"/>
</dbReference>
<dbReference type="PANTHER" id="PTHR24421:SF56">
    <property type="entry name" value="OXYGEN SENSOR HISTIDINE KINASE RESPONSE REGULATOR DOST"/>
    <property type="match status" value="1"/>
</dbReference>
<dbReference type="EMBL" id="AEUD01000027">
    <property type="protein sequence ID" value="EGD53326.1"/>
    <property type="molecule type" value="Genomic_DNA"/>
</dbReference>
<dbReference type="CDD" id="cd16917">
    <property type="entry name" value="HATPase_UhpB-NarQ-NarX-like"/>
    <property type="match status" value="1"/>
</dbReference>
<keyword evidence="5" id="KW-0808">Transferase</keyword>
<dbReference type="Pfam" id="PF01590">
    <property type="entry name" value="GAF"/>
    <property type="match status" value="1"/>
</dbReference>
<evidence type="ECO:0000256" key="1">
    <source>
        <dbReference type="ARBA" id="ARBA00001946"/>
    </source>
</evidence>
<dbReference type="STRING" id="644548.SCNU_19522"/>
<name>F1YPP7_9ACTN</name>
<proteinExistence type="predicted"/>
<dbReference type="GO" id="GO:0046983">
    <property type="term" value="F:protein dimerization activity"/>
    <property type="evidence" value="ECO:0007669"/>
    <property type="project" value="InterPro"/>
</dbReference>
<evidence type="ECO:0000256" key="3">
    <source>
        <dbReference type="ARBA" id="ARBA00022490"/>
    </source>
</evidence>
<evidence type="ECO:0000256" key="10">
    <source>
        <dbReference type="ARBA" id="ARBA00023012"/>
    </source>
</evidence>
<comment type="cofactor">
    <cofactor evidence="2">
        <name>heme</name>
        <dbReference type="ChEBI" id="CHEBI:30413"/>
    </cofactor>
</comment>
<dbReference type="RefSeq" id="WP_009681086.1">
    <property type="nucleotide sequence ID" value="NZ_AEUD01000027.1"/>
</dbReference>
<feature type="domain" description="GAF" evidence="11">
    <location>
        <begin position="60"/>
        <end position="207"/>
    </location>
</feature>
<keyword evidence="9" id="KW-0408">Iron</keyword>